<dbReference type="KEGG" id="cari:FNU76_03780"/>
<dbReference type="AlphaFoldDB" id="A0A516SBL8"/>
<accession>A0A516SBL8</accession>
<dbReference type="RefSeq" id="WP_143856467.1">
    <property type="nucleotide sequence ID" value="NZ_CP041730.1"/>
</dbReference>
<sequence>MNTKTVTYEYHHLGIPTTQKREGERYSPTFKMYTSGGEDSEFRVQYHRFDDDCPLHLILKTVPHVAFKVSNLDEAINGKNVVLGPYCPFEGFRVAAIIDENSGAPIEFVETNLSEEDIWMKPKGNSVIYPEEKQ</sequence>
<organism evidence="1 2">
    <name type="scientific">Chitinimonas arctica</name>
    <dbReference type="NCBI Taxonomy" id="2594795"/>
    <lineage>
        <taxon>Bacteria</taxon>
        <taxon>Pseudomonadati</taxon>
        <taxon>Pseudomonadota</taxon>
        <taxon>Betaproteobacteria</taxon>
        <taxon>Neisseriales</taxon>
        <taxon>Chitinibacteraceae</taxon>
        <taxon>Chitinimonas</taxon>
    </lineage>
</organism>
<name>A0A516SBL8_9NEIS</name>
<dbReference type="OrthoDB" id="1986818at2"/>
<gene>
    <name evidence="1" type="ORF">FNU76_03780</name>
</gene>
<proteinExistence type="predicted"/>
<evidence type="ECO:0000313" key="1">
    <source>
        <dbReference type="EMBL" id="QDQ25542.1"/>
    </source>
</evidence>
<dbReference type="Proteomes" id="UP000317550">
    <property type="component" value="Chromosome"/>
</dbReference>
<evidence type="ECO:0000313" key="2">
    <source>
        <dbReference type="Proteomes" id="UP000317550"/>
    </source>
</evidence>
<reference evidence="2" key="1">
    <citation type="submission" date="2019-07" db="EMBL/GenBank/DDBJ databases">
        <title>Chitinimonas sp. nov., isolated from Ny-Alesund, arctica soil.</title>
        <authorList>
            <person name="Xu Q."/>
            <person name="Peng F."/>
        </authorList>
    </citation>
    <scope>NUCLEOTIDE SEQUENCE [LARGE SCALE GENOMIC DNA]</scope>
    <source>
        <strain evidence="2">R3-44</strain>
    </source>
</reference>
<dbReference type="EMBL" id="CP041730">
    <property type="protein sequence ID" value="QDQ25542.1"/>
    <property type="molecule type" value="Genomic_DNA"/>
</dbReference>
<keyword evidence="2" id="KW-1185">Reference proteome</keyword>
<protein>
    <submittedName>
        <fullName evidence="1">Uncharacterized protein</fullName>
    </submittedName>
</protein>